<evidence type="ECO:0000313" key="2">
    <source>
        <dbReference type="Proteomes" id="UP001186974"/>
    </source>
</evidence>
<evidence type="ECO:0000313" key="1">
    <source>
        <dbReference type="EMBL" id="KAK3044530.1"/>
    </source>
</evidence>
<name>A0ACC3CTA3_9PEZI</name>
<reference evidence="1" key="1">
    <citation type="submission" date="2024-09" db="EMBL/GenBank/DDBJ databases">
        <title>Black Yeasts Isolated from many extreme environments.</title>
        <authorList>
            <person name="Coleine C."/>
            <person name="Stajich J.E."/>
            <person name="Selbmann L."/>
        </authorList>
    </citation>
    <scope>NUCLEOTIDE SEQUENCE</scope>
    <source>
        <strain evidence="1">CCFEE 5737</strain>
    </source>
</reference>
<keyword evidence="2" id="KW-1185">Reference proteome</keyword>
<sequence length="278" mass="30958">MFENKASEKNFLCDLILFREMRQEHETEIKHLVNKVLDSMEQTLTNTTKMLNQGMGTRSNENDTSTDYEDVQASYLALDLAHVYEDFALRDRMKQCIDDPTVISIMIGDRMMADLTEEVWRSEKCYLACKPNEYKCATGPSGSGGRGHVKRLEIDGPGPKSTFGTPDGLDQEIQANDDGQILDFEAWQLAVADSYSWTDASSSTDIASSTDVSGLIDTDNEGDLAPRKVKPGLAKTKDDKIVARGFCAEKGIHCKPVCHVDAGKSSTNFPTWGMNQYW</sequence>
<feature type="non-terminal residue" evidence="1">
    <location>
        <position position="278"/>
    </location>
</feature>
<accession>A0ACC3CTA3</accession>
<protein>
    <submittedName>
        <fullName evidence="1">Uncharacterized protein</fullName>
    </submittedName>
</protein>
<comment type="caution">
    <text evidence="1">The sequence shown here is derived from an EMBL/GenBank/DDBJ whole genome shotgun (WGS) entry which is preliminary data.</text>
</comment>
<dbReference type="EMBL" id="JAWDJW010011814">
    <property type="protein sequence ID" value="KAK3044530.1"/>
    <property type="molecule type" value="Genomic_DNA"/>
</dbReference>
<dbReference type="Proteomes" id="UP001186974">
    <property type="component" value="Unassembled WGS sequence"/>
</dbReference>
<proteinExistence type="predicted"/>
<gene>
    <name evidence="1" type="ORF">LTS18_001017</name>
</gene>
<organism evidence="1 2">
    <name type="scientific">Coniosporium uncinatum</name>
    <dbReference type="NCBI Taxonomy" id="93489"/>
    <lineage>
        <taxon>Eukaryota</taxon>
        <taxon>Fungi</taxon>
        <taxon>Dikarya</taxon>
        <taxon>Ascomycota</taxon>
        <taxon>Pezizomycotina</taxon>
        <taxon>Dothideomycetes</taxon>
        <taxon>Dothideomycetes incertae sedis</taxon>
        <taxon>Coniosporium</taxon>
    </lineage>
</organism>